<dbReference type="Pfam" id="PF00271">
    <property type="entry name" value="Helicase_C"/>
    <property type="match status" value="1"/>
</dbReference>
<accession>A0A928VJC3</accession>
<dbReference type="PROSITE" id="PS51192">
    <property type="entry name" value="HELICASE_ATP_BIND_1"/>
    <property type="match status" value="1"/>
</dbReference>
<reference evidence="4" key="1">
    <citation type="submission" date="2020-10" db="EMBL/GenBank/DDBJ databases">
        <authorList>
            <person name="Castelo-Branco R."/>
            <person name="Eusebio N."/>
            <person name="Adriana R."/>
            <person name="Vieira A."/>
            <person name="Brugerolle De Fraissinette N."/>
            <person name="Rezende De Castro R."/>
            <person name="Schneider M.P."/>
            <person name="Vasconcelos V."/>
            <person name="Leao P.N."/>
        </authorList>
    </citation>
    <scope>NUCLEOTIDE SEQUENCE</scope>
    <source>
        <strain evidence="4">LEGE 11480</strain>
    </source>
</reference>
<dbReference type="InterPro" id="IPR014001">
    <property type="entry name" value="Helicase_ATP-bd"/>
</dbReference>
<evidence type="ECO:0000313" key="5">
    <source>
        <dbReference type="Proteomes" id="UP000625316"/>
    </source>
</evidence>
<dbReference type="InterPro" id="IPR027417">
    <property type="entry name" value="P-loop_NTPase"/>
</dbReference>
<protein>
    <submittedName>
        <fullName evidence="4">DEAD/DEAH box helicase</fullName>
    </submittedName>
</protein>
<dbReference type="Gene3D" id="3.40.50.10810">
    <property type="entry name" value="Tandem AAA-ATPase domain"/>
    <property type="match status" value="1"/>
</dbReference>
<dbReference type="GO" id="GO:0016787">
    <property type="term" value="F:hydrolase activity"/>
    <property type="evidence" value="ECO:0007669"/>
    <property type="project" value="UniProtKB-KW"/>
</dbReference>
<dbReference type="InterPro" id="IPR049730">
    <property type="entry name" value="SNF2/RAD54-like_C"/>
</dbReference>
<dbReference type="InterPro" id="IPR000330">
    <property type="entry name" value="SNF2_N"/>
</dbReference>
<comment type="caution">
    <text evidence="4">The sequence shown here is derived from an EMBL/GenBank/DDBJ whole genome shotgun (WGS) entry which is preliminary data.</text>
</comment>
<dbReference type="PROSITE" id="PS51194">
    <property type="entry name" value="HELICASE_CTER"/>
    <property type="match status" value="1"/>
</dbReference>
<keyword evidence="4" id="KW-0547">Nucleotide-binding</keyword>
<dbReference type="CDD" id="cd18793">
    <property type="entry name" value="SF2_C_SNF"/>
    <property type="match status" value="1"/>
</dbReference>
<dbReference type="RefSeq" id="WP_264324219.1">
    <property type="nucleotide sequence ID" value="NZ_JADEXQ010000015.1"/>
</dbReference>
<keyword evidence="1" id="KW-0378">Hydrolase</keyword>
<evidence type="ECO:0000256" key="1">
    <source>
        <dbReference type="ARBA" id="ARBA00022801"/>
    </source>
</evidence>
<evidence type="ECO:0000259" key="2">
    <source>
        <dbReference type="PROSITE" id="PS51192"/>
    </source>
</evidence>
<dbReference type="Pfam" id="PF00176">
    <property type="entry name" value="SNF2-rel_dom"/>
    <property type="match status" value="1"/>
</dbReference>
<name>A0A928VJC3_9CYAN</name>
<evidence type="ECO:0000313" key="4">
    <source>
        <dbReference type="EMBL" id="MBE9029400.1"/>
    </source>
</evidence>
<gene>
    <name evidence="4" type="ORF">IQ266_06435</name>
</gene>
<evidence type="ECO:0000259" key="3">
    <source>
        <dbReference type="PROSITE" id="PS51194"/>
    </source>
</evidence>
<keyword evidence="4" id="KW-0347">Helicase</keyword>
<dbReference type="InterPro" id="IPR001650">
    <property type="entry name" value="Helicase_C-like"/>
</dbReference>
<feature type="domain" description="Helicase C-terminal" evidence="3">
    <location>
        <begin position="1243"/>
        <end position="1397"/>
    </location>
</feature>
<proteinExistence type="predicted"/>
<keyword evidence="5" id="KW-1185">Reference proteome</keyword>
<dbReference type="EMBL" id="JADEXQ010000015">
    <property type="protein sequence ID" value="MBE9029400.1"/>
    <property type="molecule type" value="Genomic_DNA"/>
</dbReference>
<feature type="domain" description="Helicase ATP-binding" evidence="2">
    <location>
        <begin position="962"/>
        <end position="1120"/>
    </location>
</feature>
<dbReference type="Gene3D" id="3.40.50.300">
    <property type="entry name" value="P-loop containing nucleotide triphosphate hydrolases"/>
    <property type="match status" value="1"/>
</dbReference>
<sequence>MNVDQFAEIARQRSYLLKAYQALPIKAQPVLQLMAVAYEPMAWPQVIDACNELHYLNKRYPKFNRATFKPVVTELLAQGVLLPVQGRGYRCDEVLVEILTRETLQSGIFEAMAEAVEETLPLTYIGRSRNIVFANRDQFLRVARWAIYRQQLDELPRLITMLEDYTYAVNPMTLEEVMDLVFHNPFDPDWARTFPQSVVEVVLESALRGGMRSLAPMLVQFSCLEDLCLDTGVPCSDQFLQCGAEQFILRNQLTEAEFCLKRISAAQQSEMGQYWAWLEFLRGNTDRAIELYELAYQVLKKPLRKRKVFFDDLSGVFFILALVKRGEPDDFHAARSYAEILSTRKQPHRFTAVYAQLVLLIRFLQGEMVYNAELVNDVYGEASGLDALFAGLCLYWCEPKRFTHKAELRVEVICDLANFGEYSWLEMESATLLSAVQTDSAYADRAQQLREPSGITSLLSIVKPTEPWELSLTALTNLVPKQAAAKCASQPGLRMVWLIKLAGERCTISPKEQKLTAKGDWSKGRSVGLKRLAKSTDEYAYLTPQDRQVCQHIRVEYNANYYASDAVYQVGMTALLELVGHPLVFWEDLPDVRVEIVAAEPELLVKKDNYSDRLLIELSPPLLDVKQKVACYKETLTRLRVIKIQDSHRRIAEILGDENCLEVPISARERVLSVIGTIAGLVTIHSDIGGGLEDVAKLPCDAKPHVQLLLVDGGLRVSMLVKPFVAGGPYFRPGQGGQMVVAEIEQQRVQTTRDLAQEIALAKSVQQDCRVLDEWVPEDGEWYIAEPDACLELLLELQALGDRVTLEWPEGEKMRVRPPVGGGQFTMGIRRDRDWFEASGELQINQGEVLNMQELLELLDQAQGRFIPLGNGEFLALTERFRQQLAELRGCGELYERGMRFHPLAASALDHTLHDLEGLSADQAWHDHTQKLKAAQDYQPVLPVTLKAELREYQLEGFEWLARLAHWGVGACLADDMGLGKTLQALALILSRSPDGPTLVVAPLSVCMNWISEVAKFAPSLNVVQLGAGDRQVILDRLGANDLLVCSYGLLQQVDVSAMLAQVQWQTVVLDEAQAIKNSQTKRSKAAMKLPAGFKLITTGTPIENHLGELWNLFRFINPGLLGTPDQFKQRFSAAIEKGEDPRVRENLRKLIQPFMLRRTKAQVLSELPPRTEILMPVELSKEEIAFYEALRQEVVTKLTDPDVMVTGQHVQVLAAIMKLRRACCNPALVQPRIKVPSSKLAMFAELITELLENDHKALVFSQFVDHLGILRDYLDHQGIAYQYLDGQTPVKQRKKRVDAFQNGEGDVFLISLKAGGTGLNLTAADYVIHMDPWWNPAVEDQASDRAHRMGQQRPVTIYRLVAKGTIEEQIVDLHHQKRDLASSLLEGTDISGRISTEDLLRLIQEG</sequence>
<dbReference type="GO" id="GO:0004386">
    <property type="term" value="F:helicase activity"/>
    <property type="evidence" value="ECO:0007669"/>
    <property type="project" value="UniProtKB-KW"/>
</dbReference>
<dbReference type="Proteomes" id="UP000625316">
    <property type="component" value="Unassembled WGS sequence"/>
</dbReference>
<dbReference type="SMART" id="SM00490">
    <property type="entry name" value="HELICc"/>
    <property type="match status" value="1"/>
</dbReference>
<dbReference type="SMART" id="SM00487">
    <property type="entry name" value="DEXDc"/>
    <property type="match status" value="1"/>
</dbReference>
<organism evidence="4 5">
    <name type="scientific">Romeriopsis navalis LEGE 11480</name>
    <dbReference type="NCBI Taxonomy" id="2777977"/>
    <lineage>
        <taxon>Bacteria</taxon>
        <taxon>Bacillati</taxon>
        <taxon>Cyanobacteriota</taxon>
        <taxon>Cyanophyceae</taxon>
        <taxon>Leptolyngbyales</taxon>
        <taxon>Leptolyngbyaceae</taxon>
        <taxon>Romeriopsis</taxon>
        <taxon>Romeriopsis navalis</taxon>
    </lineage>
</organism>
<keyword evidence="4" id="KW-0067">ATP-binding</keyword>
<dbReference type="InterPro" id="IPR038718">
    <property type="entry name" value="SNF2-like_sf"/>
</dbReference>
<dbReference type="GO" id="GO:0005524">
    <property type="term" value="F:ATP binding"/>
    <property type="evidence" value="ECO:0007669"/>
    <property type="project" value="InterPro"/>
</dbReference>
<dbReference type="PANTHER" id="PTHR10799">
    <property type="entry name" value="SNF2/RAD54 HELICASE FAMILY"/>
    <property type="match status" value="1"/>
</dbReference>
<dbReference type="CDD" id="cd18012">
    <property type="entry name" value="DEXQc_arch_SWI2_SNF2"/>
    <property type="match status" value="1"/>
</dbReference>
<dbReference type="SUPFAM" id="SSF52540">
    <property type="entry name" value="P-loop containing nucleoside triphosphate hydrolases"/>
    <property type="match status" value="2"/>
</dbReference>